<dbReference type="OrthoDB" id="10071882at2759"/>
<feature type="non-terminal residue" evidence="8">
    <location>
        <position position="1"/>
    </location>
</feature>
<dbReference type="EMBL" id="OB712107">
    <property type="protein sequence ID" value="CAD7238942.1"/>
    <property type="molecule type" value="Genomic_DNA"/>
</dbReference>
<dbReference type="InterPro" id="IPR019326">
    <property type="entry name" value="NDNF"/>
</dbReference>
<name>A0A7R8X355_9CRUS</name>
<keyword evidence="3" id="KW-0272">Extracellular matrix</keyword>
<dbReference type="InterPro" id="IPR036954">
    <property type="entry name" value="Collagen_IV_NC_sf"/>
</dbReference>
<comment type="subcellular location">
    <subcellularLocation>
        <location evidence="1">Secreted</location>
        <location evidence="1">Extracellular space</location>
        <location evidence="1">Extracellular matrix</location>
        <location evidence="1">Basement membrane</location>
    </subcellularLocation>
</comment>
<evidence type="ECO:0000313" key="8">
    <source>
        <dbReference type="EMBL" id="CAD7238942.1"/>
    </source>
</evidence>
<accession>A0A7R8X355</accession>
<evidence type="ECO:0000256" key="6">
    <source>
        <dbReference type="ARBA" id="ARBA00023119"/>
    </source>
</evidence>
<dbReference type="SUPFAM" id="SSF56436">
    <property type="entry name" value="C-type lectin-like"/>
    <property type="match status" value="2"/>
</dbReference>
<protein>
    <submittedName>
        <fullName evidence="8">Uncharacterized protein</fullName>
    </submittedName>
</protein>
<keyword evidence="5" id="KW-0084">Basement membrane</keyword>
<evidence type="ECO:0000256" key="7">
    <source>
        <dbReference type="ARBA" id="ARBA00023157"/>
    </source>
</evidence>
<feature type="non-terminal residue" evidence="8">
    <location>
        <position position="137"/>
    </location>
</feature>
<dbReference type="GO" id="GO:0005581">
    <property type="term" value="C:collagen trimer"/>
    <property type="evidence" value="ECO:0007669"/>
    <property type="project" value="UniProtKB-KW"/>
</dbReference>
<keyword evidence="6" id="KW-0176">Collagen</keyword>
<sequence>HAQDSIVPECYEGHTKLWDGYSLLYIEGNEKAHAQDLGLAGSCVPRFHTMPFLFCDTNNVCNYANRNDKSYWLSTNRPIPMMPVNGNTIREYISRCVVCEAPTNVLAIHSQDITIPDCPQGWEGLWIGYSFAMVRRW</sequence>
<dbReference type="SMART" id="SM00111">
    <property type="entry name" value="C4"/>
    <property type="match status" value="1"/>
</dbReference>
<gene>
    <name evidence="8" type="ORF">CTOB1V02_LOCUS16757</name>
</gene>
<dbReference type="PANTHER" id="PTHR14619:SF8">
    <property type="entry name" value="COLLAGEN TYPE IV ALPHA 4 CHAIN"/>
    <property type="match status" value="1"/>
</dbReference>
<dbReference type="AlphaFoldDB" id="A0A7R8X355"/>
<dbReference type="InterPro" id="IPR001442">
    <property type="entry name" value="Collagen_IV_NC"/>
</dbReference>
<organism evidence="8">
    <name type="scientific">Cyprideis torosa</name>
    <dbReference type="NCBI Taxonomy" id="163714"/>
    <lineage>
        <taxon>Eukaryota</taxon>
        <taxon>Metazoa</taxon>
        <taxon>Ecdysozoa</taxon>
        <taxon>Arthropoda</taxon>
        <taxon>Crustacea</taxon>
        <taxon>Oligostraca</taxon>
        <taxon>Ostracoda</taxon>
        <taxon>Podocopa</taxon>
        <taxon>Podocopida</taxon>
        <taxon>Cytherocopina</taxon>
        <taxon>Cytheroidea</taxon>
        <taxon>Cytherideidae</taxon>
        <taxon>Cyprideis</taxon>
    </lineage>
</organism>
<evidence type="ECO:0000256" key="2">
    <source>
        <dbReference type="ARBA" id="ARBA00022525"/>
    </source>
</evidence>
<dbReference type="Pfam" id="PF01413">
    <property type="entry name" value="C4"/>
    <property type="match status" value="2"/>
</dbReference>
<dbReference type="PANTHER" id="PTHR14619">
    <property type="entry name" value="NEURON-DERIVED NEUROTROPHIC FACTOR"/>
    <property type="match status" value="1"/>
</dbReference>
<evidence type="ECO:0000256" key="4">
    <source>
        <dbReference type="ARBA" id="ARBA00022737"/>
    </source>
</evidence>
<dbReference type="PROSITE" id="PS51403">
    <property type="entry name" value="NC1_IV"/>
    <property type="match status" value="1"/>
</dbReference>
<dbReference type="Gene3D" id="2.170.240.10">
    <property type="entry name" value="Collagen IV, non-collagenous"/>
    <property type="match status" value="1"/>
</dbReference>
<reference evidence="8" key="1">
    <citation type="submission" date="2020-11" db="EMBL/GenBank/DDBJ databases">
        <authorList>
            <person name="Tran Van P."/>
        </authorList>
    </citation>
    <scope>NUCLEOTIDE SEQUENCE</scope>
</reference>
<keyword evidence="4" id="KW-0677">Repeat</keyword>
<evidence type="ECO:0000256" key="5">
    <source>
        <dbReference type="ARBA" id="ARBA00022869"/>
    </source>
</evidence>
<dbReference type="InterPro" id="IPR016187">
    <property type="entry name" value="CTDL_fold"/>
</dbReference>
<evidence type="ECO:0000256" key="3">
    <source>
        <dbReference type="ARBA" id="ARBA00022530"/>
    </source>
</evidence>
<keyword evidence="2" id="KW-0964">Secreted</keyword>
<evidence type="ECO:0000256" key="1">
    <source>
        <dbReference type="ARBA" id="ARBA00004302"/>
    </source>
</evidence>
<proteinExistence type="predicted"/>
<dbReference type="GO" id="GO:0005604">
    <property type="term" value="C:basement membrane"/>
    <property type="evidence" value="ECO:0007669"/>
    <property type="project" value="UniProtKB-SubCell"/>
</dbReference>
<dbReference type="GO" id="GO:0005201">
    <property type="term" value="F:extracellular matrix structural constituent"/>
    <property type="evidence" value="ECO:0007669"/>
    <property type="project" value="InterPro"/>
</dbReference>
<keyword evidence="7" id="KW-1015">Disulfide bond</keyword>